<proteinExistence type="predicted"/>
<gene>
    <name evidence="4" type="ORF">MCOR_58515</name>
</gene>
<dbReference type="SUPFAM" id="SSF49899">
    <property type="entry name" value="Concanavalin A-like lectins/glucanases"/>
    <property type="match status" value="1"/>
</dbReference>
<feature type="transmembrane region" description="Helical" evidence="2">
    <location>
        <begin position="347"/>
        <end position="369"/>
    </location>
</feature>
<dbReference type="InterPro" id="IPR013320">
    <property type="entry name" value="ConA-like_dom_sf"/>
</dbReference>
<organism evidence="4 5">
    <name type="scientific">Mytilus coruscus</name>
    <name type="common">Sea mussel</name>
    <dbReference type="NCBI Taxonomy" id="42192"/>
    <lineage>
        <taxon>Eukaryota</taxon>
        <taxon>Metazoa</taxon>
        <taxon>Spiralia</taxon>
        <taxon>Lophotrochozoa</taxon>
        <taxon>Mollusca</taxon>
        <taxon>Bivalvia</taxon>
        <taxon>Autobranchia</taxon>
        <taxon>Pteriomorphia</taxon>
        <taxon>Mytilida</taxon>
        <taxon>Mytiloidea</taxon>
        <taxon>Mytilidae</taxon>
        <taxon>Mytilinae</taxon>
        <taxon>Mytilus</taxon>
    </lineage>
</organism>
<protein>
    <recommendedName>
        <fullName evidence="3">MAM domain-containing protein</fullName>
    </recommendedName>
</protein>
<dbReference type="OrthoDB" id="6133804at2759"/>
<dbReference type="SMART" id="SM00137">
    <property type="entry name" value="MAM"/>
    <property type="match status" value="1"/>
</dbReference>
<dbReference type="InterPro" id="IPR000998">
    <property type="entry name" value="MAM_dom"/>
</dbReference>
<dbReference type="PROSITE" id="PS50060">
    <property type="entry name" value="MAM_2"/>
    <property type="match status" value="1"/>
</dbReference>
<feature type="region of interest" description="Disordered" evidence="1">
    <location>
        <begin position="555"/>
        <end position="576"/>
    </location>
</feature>
<dbReference type="Proteomes" id="UP000507470">
    <property type="component" value="Unassembled WGS sequence"/>
</dbReference>
<reference evidence="4 5" key="1">
    <citation type="submission" date="2020-06" db="EMBL/GenBank/DDBJ databases">
        <authorList>
            <person name="Li R."/>
            <person name="Bekaert M."/>
        </authorList>
    </citation>
    <scope>NUCLEOTIDE SEQUENCE [LARGE SCALE GENOMIC DNA]</scope>
    <source>
        <strain evidence="5">wild</strain>
    </source>
</reference>
<dbReference type="InterPro" id="IPR051560">
    <property type="entry name" value="MAM_domain-containing"/>
</dbReference>
<dbReference type="CDD" id="cd06263">
    <property type="entry name" value="MAM"/>
    <property type="match status" value="1"/>
</dbReference>
<feature type="compositionally biased region" description="Basic and acidic residues" evidence="1">
    <location>
        <begin position="555"/>
        <end position="565"/>
    </location>
</feature>
<dbReference type="PANTHER" id="PTHR23282">
    <property type="entry name" value="APICAL ENDOSOMAL GLYCOPROTEIN PRECURSOR"/>
    <property type="match status" value="1"/>
</dbReference>
<dbReference type="PRINTS" id="PR00020">
    <property type="entry name" value="MAMDOMAIN"/>
</dbReference>
<evidence type="ECO:0000313" key="4">
    <source>
        <dbReference type="EMBL" id="CAC5426847.1"/>
    </source>
</evidence>
<dbReference type="GO" id="GO:0016020">
    <property type="term" value="C:membrane"/>
    <property type="evidence" value="ECO:0007669"/>
    <property type="project" value="InterPro"/>
</dbReference>
<dbReference type="Gene3D" id="2.60.120.200">
    <property type="match status" value="1"/>
</dbReference>
<keyword evidence="2" id="KW-0812">Transmembrane</keyword>
<keyword evidence="2" id="KW-0472">Membrane</keyword>
<dbReference type="EMBL" id="CACVKT020010480">
    <property type="protein sequence ID" value="CAC5426847.1"/>
    <property type="molecule type" value="Genomic_DNA"/>
</dbReference>
<evidence type="ECO:0000256" key="2">
    <source>
        <dbReference type="SAM" id="Phobius"/>
    </source>
</evidence>
<name>A0A6J8F2B1_MYTCO</name>
<keyword evidence="5" id="KW-1185">Reference proteome</keyword>
<evidence type="ECO:0000256" key="1">
    <source>
        <dbReference type="SAM" id="MobiDB-lite"/>
    </source>
</evidence>
<keyword evidence="2" id="KW-1133">Transmembrane helix</keyword>
<dbReference type="PANTHER" id="PTHR23282:SF101">
    <property type="entry name" value="MAM DOMAIN-CONTAINING PROTEIN"/>
    <property type="match status" value="1"/>
</dbReference>
<accession>A0A6J8F2B1</accession>
<evidence type="ECO:0000259" key="3">
    <source>
        <dbReference type="PROSITE" id="PS50060"/>
    </source>
</evidence>
<evidence type="ECO:0000313" key="5">
    <source>
        <dbReference type="Proteomes" id="UP000507470"/>
    </source>
</evidence>
<dbReference type="AlphaFoldDB" id="A0A6J8F2B1"/>
<dbReference type="Pfam" id="PF00629">
    <property type="entry name" value="MAM"/>
    <property type="match status" value="1"/>
</dbReference>
<feature type="domain" description="MAM" evidence="3">
    <location>
        <begin position="75"/>
        <end position="236"/>
    </location>
</feature>
<sequence length="647" mass="72852">MNCTATTVINILNITLNENSKCKPTHCILSEEQKITTKAICDEQHACNITANIPNSCLFDLGFLNYSYTCEVIAHSCNFEHGLCGWVYSPQNNDEFCWKRKKDATSSRGTGPLSDHTTGSGFYAYTEASEGSLGDIAKLESVEITSSPYQCLSFWYHMRGRDIGSLLVYQIYTSQKMNMLVWTVNGEKGTAWIYQAINLTYKNDNFQIKFEGVRGDGSKGDIALDDITITNTYCKDFSSSCQQSYSDQCKMKSNEESSEFIEKCRELYPPISLSSCSKKYLTVDNDSFIFDPELDFCYETYVNTKASLCNNIHGSDTCTVDLHWIIQSNPECFNRYSMAIEYTCEGIAVGVSIGCGMVASIVIIIIFFIRRSDKNIKGSNIQHQNNCTGNQGVALPQKTQQRSDKIELIGDITVDQHYHDITCSPSSNVTDEEYTYIDSINNYAYKCTTVHGRKINETKKKIDLSIPSSNDTTNHNLTMSNGNVRRQNVQCDIANAYGRNETIYNVSNNDNEYALIDQSDERSGQVNTSGTSTFENYVVLDPNETGFNRHVEHDKCSHKPEKSANENRLGNDINKQKASPYEITTEGTYDSAGINMHTDNANTIYNHTVDDVYDASSHERKGGEREDTYDHFLGQKTDDDYDIMKCT</sequence>